<organism evidence="2 3">
    <name type="scientific">Massariosphaeria phaeospora</name>
    <dbReference type="NCBI Taxonomy" id="100035"/>
    <lineage>
        <taxon>Eukaryota</taxon>
        <taxon>Fungi</taxon>
        <taxon>Dikarya</taxon>
        <taxon>Ascomycota</taxon>
        <taxon>Pezizomycotina</taxon>
        <taxon>Dothideomycetes</taxon>
        <taxon>Pleosporomycetidae</taxon>
        <taxon>Pleosporales</taxon>
        <taxon>Pleosporales incertae sedis</taxon>
        <taxon>Massariosphaeria</taxon>
    </lineage>
</organism>
<dbReference type="EMBL" id="JAADJZ010000010">
    <property type="protein sequence ID" value="KAF2871934.1"/>
    <property type="molecule type" value="Genomic_DNA"/>
</dbReference>
<evidence type="ECO:0000313" key="3">
    <source>
        <dbReference type="Proteomes" id="UP000481861"/>
    </source>
</evidence>
<gene>
    <name evidence="2" type="ORF">BDV95DRAFT_606503</name>
</gene>
<reference evidence="2 3" key="1">
    <citation type="submission" date="2020-01" db="EMBL/GenBank/DDBJ databases">
        <authorList>
            <consortium name="DOE Joint Genome Institute"/>
            <person name="Haridas S."/>
            <person name="Albert R."/>
            <person name="Binder M."/>
            <person name="Bloem J."/>
            <person name="Labutti K."/>
            <person name="Salamov A."/>
            <person name="Andreopoulos B."/>
            <person name="Baker S.E."/>
            <person name="Barry K."/>
            <person name="Bills G."/>
            <person name="Bluhm B.H."/>
            <person name="Cannon C."/>
            <person name="Castanera R."/>
            <person name="Culley D.E."/>
            <person name="Daum C."/>
            <person name="Ezra D."/>
            <person name="Gonzalez J.B."/>
            <person name="Henrissat B."/>
            <person name="Kuo A."/>
            <person name="Liang C."/>
            <person name="Lipzen A."/>
            <person name="Lutzoni F."/>
            <person name="Magnuson J."/>
            <person name="Mondo S."/>
            <person name="Nolan M."/>
            <person name="Ohm R."/>
            <person name="Pangilinan J."/>
            <person name="Park H.-J.H."/>
            <person name="Ramirez L."/>
            <person name="Alfaro M."/>
            <person name="Sun H."/>
            <person name="Tritt A."/>
            <person name="Yoshinaga Y."/>
            <person name="Zwiers L.-H.L."/>
            <person name="Turgeon B.G."/>
            <person name="Goodwin S.B."/>
            <person name="Spatafora J.W."/>
            <person name="Crous P.W."/>
            <person name="Grigoriev I.V."/>
        </authorList>
    </citation>
    <scope>NUCLEOTIDE SEQUENCE [LARGE SCALE GENOMIC DNA]</scope>
    <source>
        <strain evidence="2 3">CBS 611.86</strain>
    </source>
</reference>
<keyword evidence="1" id="KW-0175">Coiled coil</keyword>
<feature type="coiled-coil region" evidence="1">
    <location>
        <begin position="87"/>
        <end position="138"/>
    </location>
</feature>
<dbReference type="Proteomes" id="UP000481861">
    <property type="component" value="Unassembled WGS sequence"/>
</dbReference>
<accession>A0A7C8I6E3</accession>
<proteinExistence type="predicted"/>
<dbReference type="AlphaFoldDB" id="A0A7C8I6E3"/>
<name>A0A7C8I6E3_9PLEO</name>
<evidence type="ECO:0000256" key="1">
    <source>
        <dbReference type="SAM" id="Coils"/>
    </source>
</evidence>
<keyword evidence="3" id="KW-1185">Reference proteome</keyword>
<comment type="caution">
    <text evidence="2">The sequence shown here is derived from an EMBL/GenBank/DDBJ whole genome shotgun (WGS) entry which is preliminary data.</text>
</comment>
<sequence length="213" mass="23199">MATLPRSEGLPDAGIDGEKQLRVQIEVTSTASASSKAKDDRIVDLEAQLEQFKHSSRLLAQTEAEVDRLNELHFKLQLLSVTAEDGCKKAVEKLAAAQKENGTLKAKLAEVSKIATDVRGANDTLTEANNTLTEANNTFTEANTTLRDDLAKSQKVAEQLPLAREQINVLAEANLKVDNELSELREAKFGVNDELFGLTEAKLEVDDQLAGLK</sequence>
<evidence type="ECO:0000313" key="2">
    <source>
        <dbReference type="EMBL" id="KAF2871934.1"/>
    </source>
</evidence>
<protein>
    <submittedName>
        <fullName evidence="2">Uncharacterized protein</fullName>
    </submittedName>
</protein>